<protein>
    <submittedName>
        <fullName evidence="1">Uncharacterized protein</fullName>
    </submittedName>
</protein>
<gene>
    <name evidence="1" type="ORF">Ccr32_gp208</name>
</gene>
<organism evidence="1 2">
    <name type="scientific">Caulobacter phage Ccr32</name>
    <dbReference type="NCBI Taxonomy" id="1959738"/>
    <lineage>
        <taxon>Viruses</taxon>
        <taxon>Duplodnaviria</taxon>
        <taxon>Heunggongvirae</taxon>
        <taxon>Uroviricota</taxon>
        <taxon>Caudoviricetes</taxon>
        <taxon>Jeanschmidtviridae</taxon>
        <taxon>Shapirovirus</taxon>
        <taxon>Shapirovirus cbk</taxon>
    </lineage>
</organism>
<name>A0A1V0EE23_9CAUD</name>
<dbReference type="Proteomes" id="UP000222485">
    <property type="component" value="Genome"/>
</dbReference>
<evidence type="ECO:0000313" key="2">
    <source>
        <dbReference type="Proteomes" id="UP000222485"/>
    </source>
</evidence>
<proteinExistence type="predicted"/>
<accession>A0A1V0EE23</accession>
<evidence type="ECO:0000313" key="1">
    <source>
        <dbReference type="EMBL" id="ARB15126.1"/>
    </source>
</evidence>
<sequence>MANRRSAQSIRTIVDRLSYPGFEFRLGTSRTEVWLQIVCKDGVNTVTGEPEMWKGRKWKLSYYTTDTEIVQTAWAAVERALIHEASELFKYKGVAIYNRHLSVDLLAALASRPDAEDSRDNAMQGLGD</sequence>
<dbReference type="EMBL" id="KY555146">
    <property type="protein sequence ID" value="ARB15126.1"/>
    <property type="molecule type" value="Genomic_DNA"/>
</dbReference>
<reference evidence="2" key="1">
    <citation type="journal article" date="2017" name="Curr. Microbiol.">
        <title>Genomic Diversity of Type B3 Bacteriophages of Caulobacter crescentus.</title>
        <authorList>
            <person name="Ash K.T."/>
            <person name="Drake K.M."/>
            <person name="Gibbs W.S."/>
            <person name="Ely B."/>
        </authorList>
    </citation>
    <scope>NUCLEOTIDE SEQUENCE [LARGE SCALE GENOMIC DNA]</scope>
</reference>